<proteinExistence type="inferred from homology"/>
<evidence type="ECO:0000313" key="5">
    <source>
        <dbReference type="EMBL" id="VEU82649.1"/>
    </source>
</evidence>
<dbReference type="Proteomes" id="UP000290909">
    <property type="component" value="Chromosome"/>
</dbReference>
<dbReference type="Gene3D" id="2.40.30.10">
    <property type="entry name" value="Translation factors"/>
    <property type="match status" value="1"/>
</dbReference>
<dbReference type="Pfam" id="PF16325">
    <property type="entry name" value="Peptidase_U32_C"/>
    <property type="match status" value="1"/>
</dbReference>
<feature type="domain" description="Peptidase family U32 C-terminal" evidence="4">
    <location>
        <begin position="311"/>
        <end position="391"/>
    </location>
</feature>
<organism evidence="5 6">
    <name type="scientific">Acholeplasma hippikon</name>
    <dbReference type="NCBI Taxonomy" id="264636"/>
    <lineage>
        <taxon>Bacteria</taxon>
        <taxon>Bacillati</taxon>
        <taxon>Mycoplasmatota</taxon>
        <taxon>Mollicutes</taxon>
        <taxon>Acholeplasmatales</taxon>
        <taxon>Acholeplasmataceae</taxon>
        <taxon>Acholeplasma</taxon>
    </lineage>
</organism>
<dbReference type="AlphaFoldDB" id="A0A449BJM0"/>
<evidence type="ECO:0000259" key="4">
    <source>
        <dbReference type="Pfam" id="PF16325"/>
    </source>
</evidence>
<keyword evidence="6" id="KW-1185">Reference proteome</keyword>
<dbReference type="KEGG" id="ahk:NCTC10172_00669"/>
<evidence type="ECO:0000256" key="3">
    <source>
        <dbReference type="ARBA" id="ARBA00038374"/>
    </source>
</evidence>
<evidence type="ECO:0000256" key="2">
    <source>
        <dbReference type="ARBA" id="ARBA00022801"/>
    </source>
</evidence>
<dbReference type="GO" id="GO:0008233">
    <property type="term" value="F:peptidase activity"/>
    <property type="evidence" value="ECO:0007669"/>
    <property type="project" value="UniProtKB-KW"/>
</dbReference>
<evidence type="ECO:0000313" key="6">
    <source>
        <dbReference type="Proteomes" id="UP000290909"/>
    </source>
</evidence>
<dbReference type="EMBL" id="LR215050">
    <property type="protein sequence ID" value="VEU82649.1"/>
    <property type="molecule type" value="Genomic_DNA"/>
</dbReference>
<dbReference type="EC" id="3.4.-.-" evidence="5"/>
<dbReference type="RefSeq" id="WP_051659013.1">
    <property type="nucleotide sequence ID" value="NZ_LR215050.1"/>
</dbReference>
<keyword evidence="1 5" id="KW-0645">Protease</keyword>
<dbReference type="InterPro" id="IPR001539">
    <property type="entry name" value="Peptidase_U32"/>
</dbReference>
<reference evidence="5 6" key="1">
    <citation type="submission" date="2019-01" db="EMBL/GenBank/DDBJ databases">
        <authorList>
            <consortium name="Pathogen Informatics"/>
        </authorList>
    </citation>
    <scope>NUCLEOTIDE SEQUENCE [LARGE SCALE GENOMIC DNA]</scope>
    <source>
        <strain evidence="5 6">NCTC10172</strain>
    </source>
</reference>
<dbReference type="PANTHER" id="PTHR30217">
    <property type="entry name" value="PEPTIDASE U32 FAMILY"/>
    <property type="match status" value="1"/>
</dbReference>
<protein>
    <submittedName>
        <fullName evidence="5">Uncharacterized protease yhbU</fullName>
        <ecNumber evidence="5">3.4.-.-</ecNumber>
    </submittedName>
</protein>
<accession>A0A449BJM0</accession>
<comment type="similarity">
    <text evidence="3">Belongs to the peptidase U32 family.</text>
</comment>
<evidence type="ECO:0000256" key="1">
    <source>
        <dbReference type="ARBA" id="ARBA00022670"/>
    </source>
</evidence>
<dbReference type="STRING" id="1408416.GCA_000702765_00817"/>
<dbReference type="InterPro" id="IPR051454">
    <property type="entry name" value="RNA/ubiquinone_mod_enzymes"/>
</dbReference>
<sequence length="394" mass="44624">MVELLAPAGDLEKLKIAILYGADAVFIGGKQFSLRANASNFTIEDIKEACEFAHARGKKVYVTTNVIPHHDDMNDLLPYLKDLESCGVDAIIAASPYIIDTALKNTNLEVHISTQQSAMNVETVQYWKEKGSTRVVLARDLTLGEIKHIMDNVDIEIEVFIHGGMCAGYSGRCSLSNHLTNRDANRGGCAHTCRWFFDLENKNGEKLEEVPFSMSSKDLSAVEQITSLVDIGVSSLKIEGRMKSLHYIATVVNTYRKIIDEYTETHMIKDYQKYEDALDKAENREASIGFFNGLPTHEQQLFEKRSEKVMQNFVGMVIDYNEETKMATVETKNVFLTGEQLEVFSPKEDERFFINTLMFDSKGEQINRASKAKEHLKVYIPFKVSPFDMIRAKR</sequence>
<dbReference type="InterPro" id="IPR032525">
    <property type="entry name" value="Peptidase_U32_C"/>
</dbReference>
<dbReference type="GO" id="GO:0006508">
    <property type="term" value="P:proteolysis"/>
    <property type="evidence" value="ECO:0007669"/>
    <property type="project" value="UniProtKB-KW"/>
</dbReference>
<dbReference type="Pfam" id="PF01136">
    <property type="entry name" value="Peptidase_U32"/>
    <property type="match status" value="1"/>
</dbReference>
<dbReference type="PANTHER" id="PTHR30217:SF6">
    <property type="entry name" value="TRNA HYDROXYLATION PROTEIN P"/>
    <property type="match status" value="1"/>
</dbReference>
<keyword evidence="2 5" id="KW-0378">Hydrolase</keyword>
<name>A0A449BJM0_9MOLU</name>
<gene>
    <name evidence="5" type="primary">yhbU</name>
    <name evidence="5" type="ORF">NCTC10172_00669</name>
</gene>